<accession>A0A380DVA9</accession>
<reference evidence="2 3" key="1">
    <citation type="submission" date="2018-06" db="EMBL/GenBank/DDBJ databases">
        <authorList>
            <consortium name="Pathogen Informatics"/>
            <person name="Doyle S."/>
        </authorList>
    </citation>
    <scope>NUCLEOTIDE SEQUENCE [LARGE SCALE GENOMIC DNA]</scope>
    <source>
        <strain evidence="2 3">NCTC5664</strain>
    </source>
</reference>
<dbReference type="InterPro" id="IPR013749">
    <property type="entry name" value="PM/HMP-P_kinase-1"/>
</dbReference>
<keyword evidence="2" id="KW-0418">Kinase</keyword>
<sequence>MIKPKIALTIAGTDPTGGAGVMADLKSFHSCGVYGMGVVTSMLLKIHWAYNIFII</sequence>
<dbReference type="Pfam" id="PF08543">
    <property type="entry name" value="Phos_pyr_kin"/>
    <property type="match status" value="1"/>
</dbReference>
<dbReference type="GO" id="GO:0008902">
    <property type="term" value="F:hydroxymethylpyrimidine kinase activity"/>
    <property type="evidence" value="ECO:0007669"/>
    <property type="project" value="UniProtKB-EC"/>
</dbReference>
<proteinExistence type="predicted"/>
<organism evidence="2 3">
    <name type="scientific">Staphylococcus aureus</name>
    <dbReference type="NCBI Taxonomy" id="1280"/>
    <lineage>
        <taxon>Bacteria</taxon>
        <taxon>Bacillati</taxon>
        <taxon>Bacillota</taxon>
        <taxon>Bacilli</taxon>
        <taxon>Bacillales</taxon>
        <taxon>Staphylococcaceae</taxon>
        <taxon>Staphylococcus</taxon>
    </lineage>
</organism>
<dbReference type="GO" id="GO:0008972">
    <property type="term" value="F:phosphomethylpyrimidine kinase activity"/>
    <property type="evidence" value="ECO:0007669"/>
    <property type="project" value="UniProtKB-EC"/>
</dbReference>
<evidence type="ECO:0000313" key="3">
    <source>
        <dbReference type="Proteomes" id="UP000254502"/>
    </source>
</evidence>
<protein>
    <submittedName>
        <fullName evidence="2">Phosphomethylpyrimidine kinase</fullName>
        <ecNumber evidence="2">2.7.1.49</ecNumber>
        <ecNumber evidence="2">2.7.4.7</ecNumber>
    </submittedName>
</protein>
<dbReference type="InterPro" id="IPR029056">
    <property type="entry name" value="Ribokinase-like"/>
</dbReference>
<dbReference type="Proteomes" id="UP000254502">
    <property type="component" value="Unassembled WGS sequence"/>
</dbReference>
<name>A0A380DVA9_STAAU</name>
<evidence type="ECO:0000259" key="1">
    <source>
        <dbReference type="Pfam" id="PF08543"/>
    </source>
</evidence>
<keyword evidence="2" id="KW-0808">Transferase</keyword>
<gene>
    <name evidence="2" type="primary">thiD_1</name>
    <name evidence="2" type="ORF">NCTC5664_01872</name>
</gene>
<dbReference type="AlphaFoldDB" id="A0A380DVA9"/>
<dbReference type="SUPFAM" id="SSF53613">
    <property type="entry name" value="Ribokinase-like"/>
    <property type="match status" value="1"/>
</dbReference>
<feature type="domain" description="Pyridoxamine kinase/Phosphomethylpyrimidine kinase" evidence="1">
    <location>
        <begin position="14"/>
        <end position="43"/>
    </location>
</feature>
<dbReference type="Gene3D" id="3.40.1190.20">
    <property type="match status" value="1"/>
</dbReference>
<dbReference type="EC" id="2.7.4.7" evidence="2"/>
<evidence type="ECO:0000313" key="2">
    <source>
        <dbReference type="EMBL" id="SUK49708.1"/>
    </source>
</evidence>
<dbReference type="EC" id="2.7.1.49" evidence="2"/>
<dbReference type="EMBL" id="UHAQ01000002">
    <property type="protein sequence ID" value="SUK49708.1"/>
    <property type="molecule type" value="Genomic_DNA"/>
</dbReference>